<protein>
    <recommendedName>
        <fullName evidence="3">Transposase</fullName>
    </recommendedName>
</protein>
<dbReference type="EMBL" id="MVIL01000517">
    <property type="protein sequence ID" value="ORB76730.1"/>
    <property type="molecule type" value="Genomic_DNA"/>
</dbReference>
<evidence type="ECO:0000313" key="1">
    <source>
        <dbReference type="EMBL" id="ORB76730.1"/>
    </source>
</evidence>
<dbReference type="RefSeq" id="WP_211285856.1">
    <property type="nucleotide sequence ID" value="NZ_MVIL01000517.1"/>
</dbReference>
<name>A0ABX3TD60_9MYCO</name>
<gene>
    <name evidence="1" type="ORF">BST46_28470</name>
</gene>
<sequence length="145" mass="16061">MGDRKLREWRGVKPVAAPGGVAITTRLRTSVDDEWVLDRVAAHVGRLRCADLAANACREPVDPRLSVEQRRAVRRGRLNARKKALTAQSSARWANAIIAGNDDQYRLARDAQYRHIIGLRAAITTIEKRLAAPSTDTLTVGERKA</sequence>
<reference evidence="1 2" key="1">
    <citation type="submission" date="2017-02" db="EMBL/GenBank/DDBJ databases">
        <title>The new phylogeny of genus Mycobacterium.</title>
        <authorList>
            <person name="Tortoli E."/>
            <person name="Trovato A."/>
            <person name="Cirillo D.M."/>
        </authorList>
    </citation>
    <scope>NUCLEOTIDE SEQUENCE [LARGE SCALE GENOMIC DNA]</scope>
    <source>
        <strain evidence="1 2">CCUG 56329</strain>
    </source>
</reference>
<keyword evidence="2" id="KW-1185">Reference proteome</keyword>
<evidence type="ECO:0008006" key="3">
    <source>
        <dbReference type="Google" id="ProtNLM"/>
    </source>
</evidence>
<comment type="caution">
    <text evidence="1">The sequence shown here is derived from an EMBL/GenBank/DDBJ whole genome shotgun (WGS) entry which is preliminary data.</text>
</comment>
<dbReference type="Proteomes" id="UP000192847">
    <property type="component" value="Unassembled WGS sequence"/>
</dbReference>
<proteinExistence type="predicted"/>
<feature type="non-terminal residue" evidence="1">
    <location>
        <position position="145"/>
    </location>
</feature>
<organism evidence="1 2">
    <name type="scientific">Mycobacterium timonense</name>
    <dbReference type="NCBI Taxonomy" id="701043"/>
    <lineage>
        <taxon>Bacteria</taxon>
        <taxon>Bacillati</taxon>
        <taxon>Actinomycetota</taxon>
        <taxon>Actinomycetes</taxon>
        <taxon>Mycobacteriales</taxon>
        <taxon>Mycobacteriaceae</taxon>
        <taxon>Mycobacterium</taxon>
        <taxon>Mycobacterium avium complex (MAC)</taxon>
    </lineage>
</organism>
<accession>A0ABX3TD60</accession>
<evidence type="ECO:0000313" key="2">
    <source>
        <dbReference type="Proteomes" id="UP000192847"/>
    </source>
</evidence>